<protein>
    <recommendedName>
        <fullName evidence="3">DUF3088 domain-containing protein</fullName>
    </recommendedName>
</protein>
<dbReference type="RefSeq" id="WP_035086126.1">
    <property type="nucleotide sequence ID" value="NZ_JQGC01000022.1"/>
</dbReference>
<accession>A0A087LYD0</accession>
<sequence>MTTKDKIFLIAPGFDDPKRDNGPFVCPYCNQVEGLLASFPALAEKVEVTRLPFPRPRLPVIALIGEENQGLPVLVFGENPPADAREANGNFFISDTPRILALLAERHGFPKLH</sequence>
<reference evidence="1 2" key="1">
    <citation type="submission" date="2014-08" db="EMBL/GenBank/DDBJ databases">
        <authorList>
            <person name="Hassan Y.I."/>
            <person name="Lepp D."/>
            <person name="Zhou T."/>
        </authorList>
    </citation>
    <scope>NUCLEOTIDE SEQUENCE [LARGE SCALE GENOMIC DNA]</scope>
    <source>
        <strain evidence="1 2">IFO13584</strain>
    </source>
</reference>
<dbReference type="InterPro" id="IPR021439">
    <property type="entry name" value="DUF3088"/>
</dbReference>
<evidence type="ECO:0008006" key="3">
    <source>
        <dbReference type="Google" id="ProtNLM"/>
    </source>
</evidence>
<keyword evidence="2" id="KW-1185">Reference proteome</keyword>
<dbReference type="Pfam" id="PF11287">
    <property type="entry name" value="DUF3088"/>
    <property type="match status" value="1"/>
</dbReference>
<organism evidence="1 2">
    <name type="scientific">Devosia riboflavina</name>
    <dbReference type="NCBI Taxonomy" id="46914"/>
    <lineage>
        <taxon>Bacteria</taxon>
        <taxon>Pseudomonadati</taxon>
        <taxon>Pseudomonadota</taxon>
        <taxon>Alphaproteobacteria</taxon>
        <taxon>Hyphomicrobiales</taxon>
        <taxon>Devosiaceae</taxon>
        <taxon>Devosia</taxon>
    </lineage>
</organism>
<evidence type="ECO:0000313" key="1">
    <source>
        <dbReference type="EMBL" id="KFL29633.1"/>
    </source>
</evidence>
<evidence type="ECO:0000313" key="2">
    <source>
        <dbReference type="Proteomes" id="UP000028981"/>
    </source>
</evidence>
<dbReference type="EMBL" id="JQGC01000022">
    <property type="protein sequence ID" value="KFL29633.1"/>
    <property type="molecule type" value="Genomic_DNA"/>
</dbReference>
<gene>
    <name evidence="1" type="ORF">JP75_19935</name>
</gene>
<name>A0A087LYD0_9HYPH</name>
<dbReference type="AlphaFoldDB" id="A0A087LYD0"/>
<comment type="caution">
    <text evidence="1">The sequence shown here is derived from an EMBL/GenBank/DDBJ whole genome shotgun (WGS) entry which is preliminary data.</text>
</comment>
<dbReference type="STRING" id="46914.JP75_19935"/>
<dbReference type="OrthoDB" id="1356145at2"/>
<proteinExistence type="predicted"/>
<dbReference type="Proteomes" id="UP000028981">
    <property type="component" value="Unassembled WGS sequence"/>
</dbReference>